<dbReference type="Proteomes" id="UP001500689">
    <property type="component" value="Unassembled WGS sequence"/>
</dbReference>
<dbReference type="SUPFAM" id="SSF47413">
    <property type="entry name" value="lambda repressor-like DNA-binding domains"/>
    <property type="match status" value="1"/>
</dbReference>
<comment type="caution">
    <text evidence="3">The sequence shown here is derived from an EMBL/GenBank/DDBJ whole genome shotgun (WGS) entry which is preliminary data.</text>
</comment>
<keyword evidence="1" id="KW-0238">DNA-binding</keyword>
<dbReference type="RefSeq" id="WP_344869431.1">
    <property type="nucleotide sequence ID" value="NZ_BAAAZN010000037.1"/>
</dbReference>
<evidence type="ECO:0000313" key="4">
    <source>
        <dbReference type="Proteomes" id="UP001500689"/>
    </source>
</evidence>
<dbReference type="Pfam" id="PF01381">
    <property type="entry name" value="HTH_3"/>
    <property type="match status" value="1"/>
</dbReference>
<dbReference type="CDD" id="cd00093">
    <property type="entry name" value="HTH_XRE"/>
    <property type="match status" value="1"/>
</dbReference>
<dbReference type="InterPro" id="IPR050807">
    <property type="entry name" value="TransReg_Diox_bact_type"/>
</dbReference>
<name>A0ABP6YQY6_9PSEU</name>
<dbReference type="PANTHER" id="PTHR46797:SF1">
    <property type="entry name" value="METHYLPHOSPHONATE SYNTHASE"/>
    <property type="match status" value="1"/>
</dbReference>
<sequence length="421" mass="45364">MTPAGYPGEDTMAGTSVAENLARLRVARDLSQEQLAEAAGVGLDTVARIEQGKRTQSRPATLRKLASALGVTIDTLLGHMPAPHSLDIEVVSLRRAINADTDIPGLNDLADSRDVLALPELAAEAHDAWRAYVDGQHTALVHALPLILTDARRIVREAHDDERAGGYRILSTAYRLGAGIAGRLGLDDLAYTSARRAVDEAAKADTPEIERAISLRYLAWTLVRQGLHEDAERVATEAAALIEPRMLDRDPHRAGVFGNLLFNAATAALNNGSTSRADDLLAAAHAAAIRSHGDTATEAAIFGPRVAALQRVDFMVRAGDPERALALANSTPPATGTEVPAFWEAGHRLFLAAAALELRKDKDALNRLAEARDLAPDWVRYQPLGKRVMRTLIDRTTRRRGTVFAELATHYGIITGNNSPR</sequence>
<dbReference type="Gene3D" id="1.10.260.40">
    <property type="entry name" value="lambda repressor-like DNA-binding domains"/>
    <property type="match status" value="1"/>
</dbReference>
<gene>
    <name evidence="3" type="ORF">GCM10022222_85760</name>
</gene>
<evidence type="ECO:0000313" key="3">
    <source>
        <dbReference type="EMBL" id="GAA3587995.1"/>
    </source>
</evidence>
<reference evidence="4" key="1">
    <citation type="journal article" date="2019" name="Int. J. Syst. Evol. Microbiol.">
        <title>The Global Catalogue of Microorganisms (GCM) 10K type strain sequencing project: providing services to taxonomists for standard genome sequencing and annotation.</title>
        <authorList>
            <consortium name="The Broad Institute Genomics Platform"/>
            <consortium name="The Broad Institute Genome Sequencing Center for Infectious Disease"/>
            <person name="Wu L."/>
            <person name="Ma J."/>
        </authorList>
    </citation>
    <scope>NUCLEOTIDE SEQUENCE [LARGE SCALE GENOMIC DNA]</scope>
    <source>
        <strain evidence="4">JCM 16898</strain>
    </source>
</reference>
<protein>
    <submittedName>
        <fullName evidence="3">Helix-turn-helix domain-containing protein</fullName>
    </submittedName>
</protein>
<accession>A0ABP6YQY6</accession>
<dbReference type="PANTHER" id="PTHR46797">
    <property type="entry name" value="HTH-TYPE TRANSCRIPTIONAL REGULATOR"/>
    <property type="match status" value="1"/>
</dbReference>
<evidence type="ECO:0000259" key="2">
    <source>
        <dbReference type="PROSITE" id="PS50943"/>
    </source>
</evidence>
<evidence type="ECO:0000256" key="1">
    <source>
        <dbReference type="ARBA" id="ARBA00023125"/>
    </source>
</evidence>
<dbReference type="PROSITE" id="PS50943">
    <property type="entry name" value="HTH_CROC1"/>
    <property type="match status" value="1"/>
</dbReference>
<dbReference type="SMART" id="SM00530">
    <property type="entry name" value="HTH_XRE"/>
    <property type="match status" value="1"/>
</dbReference>
<keyword evidence="4" id="KW-1185">Reference proteome</keyword>
<dbReference type="EMBL" id="BAAAZN010000037">
    <property type="protein sequence ID" value="GAA3587995.1"/>
    <property type="molecule type" value="Genomic_DNA"/>
</dbReference>
<dbReference type="InterPro" id="IPR010982">
    <property type="entry name" value="Lambda_DNA-bd_dom_sf"/>
</dbReference>
<organism evidence="3 4">
    <name type="scientific">Amycolatopsis ultiminotia</name>
    <dbReference type="NCBI Taxonomy" id="543629"/>
    <lineage>
        <taxon>Bacteria</taxon>
        <taxon>Bacillati</taxon>
        <taxon>Actinomycetota</taxon>
        <taxon>Actinomycetes</taxon>
        <taxon>Pseudonocardiales</taxon>
        <taxon>Pseudonocardiaceae</taxon>
        <taxon>Amycolatopsis</taxon>
    </lineage>
</organism>
<proteinExistence type="predicted"/>
<feature type="domain" description="HTH cro/C1-type" evidence="2">
    <location>
        <begin position="21"/>
        <end position="76"/>
    </location>
</feature>
<dbReference type="InterPro" id="IPR001387">
    <property type="entry name" value="Cro/C1-type_HTH"/>
</dbReference>